<reference evidence="2" key="1">
    <citation type="submission" date="2020-04" db="EMBL/GenBank/DDBJ databases">
        <authorList>
            <person name="Neveu A P."/>
        </authorList>
    </citation>
    <scope>NUCLEOTIDE SEQUENCE</scope>
    <source>
        <tissue evidence="2">Whole embryo</tissue>
    </source>
</reference>
<gene>
    <name evidence="2" type="primary">Zmym3</name>
</gene>
<evidence type="ECO:0000313" key="2">
    <source>
        <dbReference type="EMBL" id="CAB3267959.1"/>
    </source>
</evidence>
<name>A0A6F9DXU7_9ASCI</name>
<organism evidence="2">
    <name type="scientific">Phallusia mammillata</name>
    <dbReference type="NCBI Taxonomy" id="59560"/>
    <lineage>
        <taxon>Eukaryota</taxon>
        <taxon>Metazoa</taxon>
        <taxon>Chordata</taxon>
        <taxon>Tunicata</taxon>
        <taxon>Ascidiacea</taxon>
        <taxon>Phlebobranchia</taxon>
        <taxon>Ascidiidae</taxon>
        <taxon>Phallusia</taxon>
    </lineage>
</organism>
<proteinExistence type="evidence at transcript level"/>
<evidence type="ECO:0000256" key="1">
    <source>
        <dbReference type="SAM" id="Coils"/>
    </source>
</evidence>
<dbReference type="AlphaFoldDB" id="A0A6F9DXU7"/>
<keyword evidence="1" id="KW-0175">Coiled coil</keyword>
<dbReference type="EMBL" id="LR792097">
    <property type="protein sequence ID" value="CAB3267959.1"/>
    <property type="molecule type" value="mRNA"/>
</dbReference>
<protein>
    <submittedName>
        <fullName evidence="2">Zinc finger protein 26</fullName>
    </submittedName>
</protein>
<feature type="coiled-coil region" evidence="1">
    <location>
        <begin position="26"/>
        <end position="53"/>
    </location>
</feature>
<accession>A0A6F9DXU7</accession>
<sequence length="269" mass="31278">MNRSSLRGSFRRRSIRFARLSNCSRQNRHSRNREEEEEQINRVRNNTLQLSTEAKREINRLTVVQNAVPTFVWNSNHREFDLKFKPCSLEEEISLVEFTSYRDQYLAEGIRRRLQEIRCEIFQGLIASTDLEQTSFGNNPDEISKAVRLYQRVNREQLEWITLTHAAPARPLWSRPIGEESCVINLSIPLRHHTCRPTGSKEAGVSNWCPYPRGSNLPSSFPEQADVLVIYHAAESSWETEDEVPEHLEYLVQSIHIYAFASSDFITLA</sequence>